<keyword evidence="3 7" id="KW-0732">Signal</keyword>
<sequence length="641" mass="68863">METKKRFKMYKSGKKWLVAAIVAGGMATAGSVVSAKADEVATANAPAQTPQTEQVQESTAAVTSATVKANSSAANSVSAASRKVNSSAAPTSATASSSVASTSVVNKAKDSQIAKNAVADDKKDINEFTAHNPEDSQKDVKNNDGTKESTKVTQDNKKDSGTVGTVKWTLDNQGTLHLNSGDLEHGRYDKNWNKNDVKVIQFDGEVTWNFETFGDYFFSEYENLTKIINADKLSFGSSETISFADNPQLKTIEGIEKWDTSHLTRLASVFQGDSSLNNLDLSKWDTSQVENMGIMFAQCRSLSNLNVKGWDVSKVHSFNSMFSMTTSLSDLDLSSWKNSAISEGHDYRSMFTGSGIEHLNLGGLYIDSNLDFTDSNYLKSVTVGPVTSNVYFVLRAGDDKKWKIESTGKTYTSDEIEDFLNKNGSDKAETYTLVTNDDNQPNNDKDDSHSNNSGQNDGKNDTNNNKPDQNGGKNDTNNNKPDQNGGKDDADGNKPDQNNGKNNADSNQPAQNDGKNNAGSNASNANDVNNGKHANGDDTAANNAQATDANNQQNGGVIVDPNGSINNGNASDYAGAQSNAMFAPQDRANGQTRSKQSNQATAKTLPQTNEKKQSTTLLSVIGLAMLSLLAVVGLVKKQRKN</sequence>
<evidence type="ECO:0000256" key="1">
    <source>
        <dbReference type="ARBA" id="ARBA00022512"/>
    </source>
</evidence>
<dbReference type="InterPro" id="IPR019931">
    <property type="entry name" value="LPXTG_anchor"/>
</dbReference>
<keyword evidence="10" id="KW-1185">Reference proteome</keyword>
<comment type="caution">
    <text evidence="9">The sequence shown here is derived from an EMBL/GenBank/DDBJ whole genome shotgun (WGS) entry which is preliminary data.</text>
</comment>
<dbReference type="Proteomes" id="UP000004470">
    <property type="component" value="Unassembled WGS sequence"/>
</dbReference>
<dbReference type="NCBIfam" id="TIGR02167">
    <property type="entry name" value="Liste_lipo_26"/>
    <property type="match status" value="2"/>
</dbReference>
<evidence type="ECO:0000313" key="10">
    <source>
        <dbReference type="Proteomes" id="UP000004470"/>
    </source>
</evidence>
<reference evidence="9" key="1">
    <citation type="submission" date="2010-07" db="EMBL/GenBank/DDBJ databases">
        <authorList>
            <person name="Muzny D."/>
            <person name="Qin X."/>
            <person name="Deng J."/>
            <person name="Jiang H."/>
            <person name="Liu Y."/>
            <person name="Qu J."/>
            <person name="Song X.-Z."/>
            <person name="Zhang L."/>
            <person name="Thornton R."/>
            <person name="Coyle M."/>
            <person name="Francisco L."/>
            <person name="Jackson L."/>
            <person name="Javaid M."/>
            <person name="Korchina V."/>
            <person name="Kovar C."/>
            <person name="Mata R."/>
            <person name="Mathew T."/>
            <person name="Ngo R."/>
            <person name="Nguyen L."/>
            <person name="Nguyen N."/>
            <person name="Okwuonu G."/>
            <person name="Ongeri F."/>
            <person name="Pham C."/>
            <person name="Simmons D."/>
            <person name="Wilczek-Boney K."/>
            <person name="Hale W."/>
            <person name="Jakkamsetti A."/>
            <person name="Pham P."/>
            <person name="Ruth R."/>
            <person name="San Lucas F."/>
            <person name="Warren J."/>
            <person name="Zhang J."/>
            <person name="Zhao Z."/>
            <person name="Zhou C."/>
            <person name="Zhu D."/>
            <person name="Lee S."/>
            <person name="Bess C."/>
            <person name="Blankenburg K."/>
            <person name="Forbes L."/>
            <person name="Fu Q."/>
            <person name="Gubbala S."/>
            <person name="Hirani K."/>
            <person name="Jayaseelan J.C."/>
            <person name="Lara F."/>
            <person name="Munidasa M."/>
            <person name="Palculict T."/>
            <person name="Patil S."/>
            <person name="Pu L.-L."/>
            <person name="Saada N."/>
            <person name="Tang L."/>
            <person name="Weissenberger G."/>
            <person name="Zhu Y."/>
            <person name="Hemphill L."/>
            <person name="Shang Y."/>
            <person name="Youmans B."/>
            <person name="Ayvaz T."/>
            <person name="Ross M."/>
            <person name="Santibanez J."/>
            <person name="Aqrawi P."/>
            <person name="Gross S."/>
            <person name="Joshi V."/>
            <person name="Fowler G."/>
            <person name="Nazareth L."/>
            <person name="Reid J."/>
            <person name="Worley K."/>
            <person name="Petrosino J."/>
            <person name="Highlander S."/>
            <person name="Gibbs R."/>
        </authorList>
    </citation>
    <scope>NUCLEOTIDE SEQUENCE [LARGE SCALE GENOMIC DNA]</scope>
    <source>
        <strain evidence="9">DSM 20284</strain>
    </source>
</reference>
<dbReference type="InterPro" id="IPR032675">
    <property type="entry name" value="LRR_dom_sf"/>
</dbReference>
<feature type="compositionally biased region" description="Basic and acidic residues" evidence="5">
    <location>
        <begin position="485"/>
        <end position="494"/>
    </location>
</feature>
<feature type="compositionally biased region" description="Low complexity" evidence="5">
    <location>
        <begin position="69"/>
        <end position="105"/>
    </location>
</feature>
<feature type="region of interest" description="Disordered" evidence="5">
    <location>
        <begin position="434"/>
        <end position="572"/>
    </location>
</feature>
<evidence type="ECO:0000256" key="6">
    <source>
        <dbReference type="SAM" id="Phobius"/>
    </source>
</evidence>
<dbReference type="RefSeq" id="WP_004166114.1">
    <property type="nucleotide sequence ID" value="NZ_GL397067.1"/>
</dbReference>
<dbReference type="AlphaFoldDB" id="E0NFI4"/>
<protein>
    <submittedName>
        <fullName evidence="9">KxYKxGKxW signal domain protein</fullName>
    </submittedName>
</protein>
<dbReference type="HOGENOM" id="CLU_428858_0_0_9"/>
<feature type="compositionally biased region" description="Basic and acidic residues" evidence="5">
    <location>
        <begin position="107"/>
        <end position="160"/>
    </location>
</feature>
<feature type="chain" id="PRO_5003137977" evidence="7">
    <location>
        <begin position="38"/>
        <end position="641"/>
    </location>
</feature>
<name>E0NFI4_PEDAC</name>
<evidence type="ECO:0000313" key="9">
    <source>
        <dbReference type="EMBL" id="EFL95878.1"/>
    </source>
</evidence>
<evidence type="ECO:0000256" key="2">
    <source>
        <dbReference type="ARBA" id="ARBA00022525"/>
    </source>
</evidence>
<dbReference type="EMBL" id="AEEG01000003">
    <property type="protein sequence ID" value="EFL95878.1"/>
    <property type="molecule type" value="Genomic_DNA"/>
</dbReference>
<keyword evidence="1" id="KW-0134">Cell wall</keyword>
<feature type="signal peptide" evidence="7">
    <location>
        <begin position="1"/>
        <end position="37"/>
    </location>
</feature>
<dbReference type="PROSITE" id="PS50847">
    <property type="entry name" value="GRAM_POS_ANCHORING"/>
    <property type="match status" value="1"/>
</dbReference>
<feature type="compositionally biased region" description="Low complexity" evidence="5">
    <location>
        <begin position="512"/>
        <end position="556"/>
    </location>
</feature>
<feature type="compositionally biased region" description="Polar residues" evidence="5">
    <location>
        <begin position="454"/>
        <end position="482"/>
    </location>
</feature>
<organism evidence="9 10">
    <name type="scientific">Pediococcus acidilactici DSM 20284</name>
    <dbReference type="NCBI Taxonomy" id="862514"/>
    <lineage>
        <taxon>Bacteria</taxon>
        <taxon>Bacillati</taxon>
        <taxon>Bacillota</taxon>
        <taxon>Bacilli</taxon>
        <taxon>Lactobacillales</taxon>
        <taxon>Lactobacillaceae</taxon>
        <taxon>Pediococcus</taxon>
        <taxon>Pediococcus acidilactici group</taxon>
    </lineage>
</organism>
<dbReference type="InterPro" id="IPR022263">
    <property type="entry name" value="KxYKxGKxW"/>
</dbReference>
<dbReference type="InterPro" id="IPR011889">
    <property type="entry name" value="Liste_lipo_26"/>
</dbReference>
<evidence type="ECO:0000256" key="5">
    <source>
        <dbReference type="SAM" id="MobiDB-lite"/>
    </source>
</evidence>
<dbReference type="eggNOG" id="COG4886">
    <property type="taxonomic scope" value="Bacteria"/>
</dbReference>
<keyword evidence="6" id="KW-0812">Transmembrane</keyword>
<feature type="region of interest" description="Disordered" evidence="5">
    <location>
        <begin position="586"/>
        <end position="610"/>
    </location>
</feature>
<accession>E0NFI4</accession>
<dbReference type="Pfam" id="PF19258">
    <property type="entry name" value="KxYKxGKxW_sig"/>
    <property type="match status" value="1"/>
</dbReference>
<feature type="domain" description="Gram-positive cocci surface proteins LPxTG" evidence="8">
    <location>
        <begin position="605"/>
        <end position="641"/>
    </location>
</feature>
<evidence type="ECO:0000256" key="3">
    <source>
        <dbReference type="ARBA" id="ARBA00022729"/>
    </source>
</evidence>
<gene>
    <name evidence="9" type="ORF">HMPREF0623_0914</name>
</gene>
<keyword evidence="6" id="KW-1133">Transmembrane helix</keyword>
<dbReference type="NCBIfam" id="TIGR03715">
    <property type="entry name" value="KxYKxGKxW"/>
    <property type="match status" value="1"/>
</dbReference>
<keyword evidence="6" id="KW-0472">Membrane</keyword>
<evidence type="ECO:0000259" key="8">
    <source>
        <dbReference type="PROSITE" id="PS50847"/>
    </source>
</evidence>
<keyword evidence="4" id="KW-0572">Peptidoglycan-anchor</keyword>
<feature type="transmembrane region" description="Helical" evidence="6">
    <location>
        <begin position="616"/>
        <end position="635"/>
    </location>
</feature>
<dbReference type="Pfam" id="PF03382">
    <property type="entry name" value="DUF285"/>
    <property type="match status" value="1"/>
</dbReference>
<dbReference type="NCBIfam" id="TIGR01167">
    <property type="entry name" value="LPXTG_anchor"/>
    <property type="match status" value="1"/>
</dbReference>
<feature type="compositionally biased region" description="Polar residues" evidence="5">
    <location>
        <begin position="588"/>
        <end position="610"/>
    </location>
</feature>
<dbReference type="Gene3D" id="3.80.10.10">
    <property type="entry name" value="Ribonuclease Inhibitor"/>
    <property type="match status" value="1"/>
</dbReference>
<keyword evidence="2" id="KW-0964">Secreted</keyword>
<feature type="region of interest" description="Disordered" evidence="5">
    <location>
        <begin position="69"/>
        <end position="165"/>
    </location>
</feature>
<feature type="compositionally biased region" description="Polar residues" evidence="5">
    <location>
        <begin position="495"/>
        <end position="511"/>
    </location>
</feature>
<feature type="compositionally biased region" description="Polar residues" evidence="5">
    <location>
        <begin position="563"/>
        <end position="572"/>
    </location>
</feature>
<evidence type="ECO:0000256" key="7">
    <source>
        <dbReference type="SAM" id="SignalP"/>
    </source>
</evidence>
<dbReference type="InterPro" id="IPR005046">
    <property type="entry name" value="DUF285"/>
</dbReference>
<proteinExistence type="predicted"/>
<evidence type="ECO:0000256" key="4">
    <source>
        <dbReference type="ARBA" id="ARBA00023088"/>
    </source>
</evidence>
<dbReference type="SUPFAM" id="SSF52058">
    <property type="entry name" value="L domain-like"/>
    <property type="match status" value="1"/>
</dbReference>